<evidence type="ECO:0000259" key="6">
    <source>
        <dbReference type="Pfam" id="PF16363"/>
    </source>
</evidence>
<dbReference type="SUPFAM" id="SSF51735">
    <property type="entry name" value="NAD(P)-binding Rossmann-fold domains"/>
    <property type="match status" value="1"/>
</dbReference>
<evidence type="ECO:0000256" key="5">
    <source>
        <dbReference type="HAMAP-Rule" id="MF_00955"/>
    </source>
</evidence>
<protein>
    <recommendedName>
        <fullName evidence="3 5">GDP-mannose 4,6-dehydratase</fullName>
        <ecNumber evidence="3 5">4.2.1.47</ecNumber>
    </recommendedName>
    <alternativeName>
        <fullName evidence="5">GDP-D-mannose dehydratase</fullName>
    </alternativeName>
</protein>
<dbReference type="RefSeq" id="WP_269885030.1">
    <property type="nucleotide sequence ID" value="NZ_JAQAGZ010000024.1"/>
</dbReference>
<comment type="similarity">
    <text evidence="2 5">Belongs to the NAD(P)-dependent epimerase/dehydratase family. GDP-mannose 4,6-dehydratase subfamily.</text>
</comment>
<dbReference type="GO" id="GO:0008446">
    <property type="term" value="F:GDP-mannose 4,6-dehydratase activity"/>
    <property type="evidence" value="ECO:0007669"/>
    <property type="project" value="UniProtKB-EC"/>
</dbReference>
<evidence type="ECO:0000256" key="3">
    <source>
        <dbReference type="ARBA" id="ARBA00011989"/>
    </source>
</evidence>
<dbReference type="PANTHER" id="PTHR43715:SF1">
    <property type="entry name" value="GDP-MANNOSE 4,6 DEHYDRATASE"/>
    <property type="match status" value="1"/>
</dbReference>
<comment type="catalytic activity">
    <reaction evidence="5">
        <text>GDP-alpha-D-mannose = GDP-4-dehydro-alpha-D-rhamnose + H2O</text>
        <dbReference type="Rhea" id="RHEA:23820"/>
        <dbReference type="ChEBI" id="CHEBI:15377"/>
        <dbReference type="ChEBI" id="CHEBI:57527"/>
        <dbReference type="ChEBI" id="CHEBI:57964"/>
        <dbReference type="EC" id="4.2.1.47"/>
    </reaction>
</comment>
<name>A0ABT4QI44_9BACL</name>
<keyword evidence="8" id="KW-1185">Reference proteome</keyword>
<dbReference type="Pfam" id="PF16363">
    <property type="entry name" value="GDP_Man_Dehyd"/>
    <property type="match status" value="1"/>
</dbReference>
<evidence type="ECO:0000313" key="8">
    <source>
        <dbReference type="Proteomes" id="UP001527882"/>
    </source>
</evidence>
<keyword evidence="5" id="KW-0521">NADP</keyword>
<keyword evidence="4 5" id="KW-0456">Lyase</keyword>
<reference evidence="7 8" key="1">
    <citation type="submission" date="2022-12" db="EMBL/GenBank/DDBJ databases">
        <title>Draft genome sequence of Paenibacillus sp. dW9.</title>
        <authorList>
            <person name="Choi E.-W."/>
            <person name="Kim D.-U."/>
        </authorList>
    </citation>
    <scope>NUCLEOTIDE SEQUENCE [LARGE SCALE GENOMIC DNA]</scope>
    <source>
        <strain evidence="8">dW9</strain>
    </source>
</reference>
<comment type="caution">
    <text evidence="7">The sequence shown here is derived from an EMBL/GenBank/DDBJ whole genome shotgun (WGS) entry which is preliminary data.</text>
</comment>
<dbReference type="InterPro" id="IPR036291">
    <property type="entry name" value="NAD(P)-bd_dom_sf"/>
</dbReference>
<dbReference type="Proteomes" id="UP001527882">
    <property type="component" value="Unassembled WGS sequence"/>
</dbReference>
<sequence length="335" mass="37545">MKTALITGITGQDGAYLAKLLLDKGYKVYGIVARRSTSSLWRLQFLGIEREVQLLEGDMTDPSALIRALQVAKPKEVYNLAAQSFVGTSWDQPITTANVTGVGVLNILEAIRLTDPSIRFYQASTSEMFGLIQEPMQSEKTPFYPRSPYGVAKLYGHWITVNYRESFNIFASSGILFNHESPLRGIEFVTRKVTDAVARIKLGRQNELRLGNIDAQRDWGFAGDYVKAMWLMLQQDSPDDYVVATGKTTTVRDMCKIAFNYVGLNYEDFVVIDPQFYRPAEVDILLGDPSKAKRQLGWEIETSLEQLIHMMVEADLQRVGKETQEGIAPAIILGA</sequence>
<comment type="caution">
    <text evidence="5">Lacks conserved residue(s) required for the propagation of feature annotation.</text>
</comment>
<feature type="domain" description="NAD(P)-binding" evidence="6">
    <location>
        <begin position="5"/>
        <end position="311"/>
    </location>
</feature>
<dbReference type="CDD" id="cd05260">
    <property type="entry name" value="GDP_MD_SDR_e"/>
    <property type="match status" value="1"/>
</dbReference>
<dbReference type="NCBIfam" id="TIGR01472">
    <property type="entry name" value="gmd"/>
    <property type="match status" value="1"/>
</dbReference>
<dbReference type="Gene3D" id="3.40.50.720">
    <property type="entry name" value="NAD(P)-binding Rossmann-like Domain"/>
    <property type="match status" value="1"/>
</dbReference>
<dbReference type="PANTHER" id="PTHR43715">
    <property type="entry name" value="GDP-MANNOSE 4,6-DEHYDRATASE"/>
    <property type="match status" value="1"/>
</dbReference>
<evidence type="ECO:0000256" key="1">
    <source>
        <dbReference type="ARBA" id="ARBA00001937"/>
    </source>
</evidence>
<evidence type="ECO:0000313" key="7">
    <source>
        <dbReference type="EMBL" id="MCZ8516493.1"/>
    </source>
</evidence>
<comment type="function">
    <text evidence="5">Catalyzes the conversion of GDP-D-mannose to GDP-4-dehydro-6-deoxy-D-mannose.</text>
</comment>
<accession>A0ABT4QI44</accession>
<dbReference type="Gene3D" id="3.90.25.10">
    <property type="entry name" value="UDP-galactose 4-epimerase, domain 1"/>
    <property type="match status" value="1"/>
</dbReference>
<dbReference type="EMBL" id="JAQAGZ010000024">
    <property type="protein sequence ID" value="MCZ8516493.1"/>
    <property type="molecule type" value="Genomic_DNA"/>
</dbReference>
<comment type="cofactor">
    <cofactor evidence="1 5">
        <name>NADP(+)</name>
        <dbReference type="ChEBI" id="CHEBI:58349"/>
    </cofactor>
</comment>
<dbReference type="EC" id="4.2.1.47" evidence="3 5"/>
<dbReference type="InterPro" id="IPR016040">
    <property type="entry name" value="NAD(P)-bd_dom"/>
</dbReference>
<evidence type="ECO:0000256" key="2">
    <source>
        <dbReference type="ARBA" id="ARBA00009263"/>
    </source>
</evidence>
<dbReference type="HAMAP" id="MF_00955">
    <property type="entry name" value="GDP_Man_dehydratase"/>
    <property type="match status" value="1"/>
</dbReference>
<dbReference type="InterPro" id="IPR006368">
    <property type="entry name" value="GDP_Man_deHydtase"/>
</dbReference>
<organism evidence="7 8">
    <name type="scientific">Paenibacillus gyeongsangnamensis</name>
    <dbReference type="NCBI Taxonomy" id="3388067"/>
    <lineage>
        <taxon>Bacteria</taxon>
        <taxon>Bacillati</taxon>
        <taxon>Bacillota</taxon>
        <taxon>Bacilli</taxon>
        <taxon>Bacillales</taxon>
        <taxon>Paenibacillaceae</taxon>
        <taxon>Paenibacillus</taxon>
    </lineage>
</organism>
<evidence type="ECO:0000256" key="4">
    <source>
        <dbReference type="ARBA" id="ARBA00023239"/>
    </source>
</evidence>
<proteinExistence type="inferred from homology"/>
<gene>
    <name evidence="5 7" type="primary">gmd</name>
    <name evidence="7" type="ORF">O9H85_29720</name>
</gene>